<dbReference type="KEGG" id="mgau:MGALJ_30560"/>
<dbReference type="InterPro" id="IPR037069">
    <property type="entry name" value="AcylCoA_DH/ox_N_sf"/>
</dbReference>
<feature type="domain" description="Acyl-CoA oxidase/dehydrogenase middle" evidence="8">
    <location>
        <begin position="123"/>
        <end position="195"/>
    </location>
</feature>
<evidence type="ECO:0000259" key="7">
    <source>
        <dbReference type="Pfam" id="PF00441"/>
    </source>
</evidence>
<accession>A0A9W4FFM8</accession>
<dbReference type="SUPFAM" id="SSF56645">
    <property type="entry name" value="Acyl-CoA dehydrogenase NM domain-like"/>
    <property type="match status" value="1"/>
</dbReference>
<dbReference type="InterPro" id="IPR009075">
    <property type="entry name" value="AcylCo_DH/oxidase_C"/>
</dbReference>
<dbReference type="EMBL" id="AP022601">
    <property type="protein sequence ID" value="BBY93387.1"/>
    <property type="molecule type" value="Genomic_DNA"/>
</dbReference>
<evidence type="ECO:0000313" key="11">
    <source>
        <dbReference type="Proteomes" id="UP000465785"/>
    </source>
</evidence>
<dbReference type="Gene3D" id="1.10.540.10">
    <property type="entry name" value="Acyl-CoA dehydrogenase/oxidase, N-terminal domain"/>
    <property type="match status" value="1"/>
</dbReference>
<evidence type="ECO:0000259" key="9">
    <source>
        <dbReference type="Pfam" id="PF02771"/>
    </source>
</evidence>
<dbReference type="GO" id="GO:0003995">
    <property type="term" value="F:acyl-CoA dehydrogenase activity"/>
    <property type="evidence" value="ECO:0007669"/>
    <property type="project" value="TreeGrafter"/>
</dbReference>
<evidence type="ECO:0000256" key="2">
    <source>
        <dbReference type="ARBA" id="ARBA00009347"/>
    </source>
</evidence>
<evidence type="ECO:0000259" key="8">
    <source>
        <dbReference type="Pfam" id="PF02770"/>
    </source>
</evidence>
<gene>
    <name evidence="10" type="primary">acd_6</name>
    <name evidence="10" type="ORF">MGALJ_30560</name>
</gene>
<dbReference type="InterPro" id="IPR036250">
    <property type="entry name" value="AcylCo_DH-like_C"/>
</dbReference>
<feature type="domain" description="Acyl-CoA dehydrogenase/oxidase N-terminal" evidence="9">
    <location>
        <begin position="7"/>
        <end position="103"/>
    </location>
</feature>
<sequence>MALITTVEQEALRDVMRDFLQKYSKESDVRTIMDGGSGYDAEAWRTAAEQIGVQGLAIPEEMGGGGHGFDELAIVMEEAGRTLFPAPLLSTTVLATSTLLAVGGSHAGGLLARIAAGDLIATVAVAEEKLHWDPDDITTAASQSGGRWLLSGAKPYVLDGAQADVILVAARTVAGVSLFAVDSGADGLSVGPLESMDKTRQLAAVGFDMTPAVLLGDDGSGWETLRGVYDRALVALACEQVGGAQAVLAMTVEYLNVRHQFGRPIGSFQAIKHRCADLLVEVESARSAAAYASAAVAASSDDASVAASIAKVYCSQAFYHVAAESIQMHGGIGFTWEHSAHLYFKRAKSSEALFGWPADHRDRIAKLIGLV</sequence>
<evidence type="ECO:0000313" key="10">
    <source>
        <dbReference type="EMBL" id="BBY93387.1"/>
    </source>
</evidence>
<evidence type="ECO:0000256" key="4">
    <source>
        <dbReference type="ARBA" id="ARBA00022827"/>
    </source>
</evidence>
<dbReference type="InterPro" id="IPR046373">
    <property type="entry name" value="Acyl-CoA_Oxase/DH_mid-dom_sf"/>
</dbReference>
<evidence type="ECO:0000256" key="5">
    <source>
        <dbReference type="ARBA" id="ARBA00023002"/>
    </source>
</evidence>
<keyword evidence="11" id="KW-1185">Reference proteome</keyword>
<comment type="similarity">
    <text evidence="2 6">Belongs to the acyl-CoA dehydrogenase family.</text>
</comment>
<dbReference type="InterPro" id="IPR009100">
    <property type="entry name" value="AcylCoA_DH/oxidase_NM_dom_sf"/>
</dbReference>
<dbReference type="Pfam" id="PF02771">
    <property type="entry name" value="Acyl-CoA_dh_N"/>
    <property type="match status" value="1"/>
</dbReference>
<dbReference type="InterPro" id="IPR013786">
    <property type="entry name" value="AcylCoA_DH/ox_N"/>
</dbReference>
<dbReference type="PANTHER" id="PTHR43884">
    <property type="entry name" value="ACYL-COA DEHYDROGENASE"/>
    <property type="match status" value="1"/>
</dbReference>
<keyword evidence="3 6" id="KW-0285">Flavoprotein</keyword>
<dbReference type="CDD" id="cd00567">
    <property type="entry name" value="ACAD"/>
    <property type="match status" value="1"/>
</dbReference>
<dbReference type="Pfam" id="PF00441">
    <property type="entry name" value="Acyl-CoA_dh_1"/>
    <property type="match status" value="1"/>
</dbReference>
<dbReference type="Proteomes" id="UP000465785">
    <property type="component" value="Chromosome"/>
</dbReference>
<protein>
    <submittedName>
        <fullName evidence="10">Acyl-CoA dehydrogenase</fullName>
    </submittedName>
</protein>
<reference evidence="10 11" key="1">
    <citation type="journal article" date="2019" name="Emerg. Microbes Infect.">
        <title>Comprehensive subspecies identification of 175 nontuberculous mycobacteria species based on 7547 genomic profiles.</title>
        <authorList>
            <person name="Matsumoto Y."/>
            <person name="Kinjo T."/>
            <person name="Motooka D."/>
            <person name="Nabeya D."/>
            <person name="Jung N."/>
            <person name="Uechi K."/>
            <person name="Horii T."/>
            <person name="Iida T."/>
            <person name="Fujita J."/>
            <person name="Nakamura S."/>
        </authorList>
    </citation>
    <scope>NUCLEOTIDE SEQUENCE [LARGE SCALE GENOMIC DNA]</scope>
    <source>
        <strain evidence="10 11">JCM 6399</strain>
    </source>
</reference>
<evidence type="ECO:0000256" key="3">
    <source>
        <dbReference type="ARBA" id="ARBA00022630"/>
    </source>
</evidence>
<dbReference type="InterPro" id="IPR006091">
    <property type="entry name" value="Acyl-CoA_Oxase/DH_mid-dom"/>
</dbReference>
<dbReference type="Gene3D" id="2.40.110.10">
    <property type="entry name" value="Butyryl-CoA Dehydrogenase, subunit A, domain 2"/>
    <property type="match status" value="1"/>
</dbReference>
<proteinExistence type="inferred from homology"/>
<dbReference type="Pfam" id="PF02770">
    <property type="entry name" value="Acyl-CoA_dh_M"/>
    <property type="match status" value="1"/>
</dbReference>
<feature type="domain" description="Acyl-CoA dehydrogenase/oxidase C-terminal" evidence="7">
    <location>
        <begin position="219"/>
        <end position="366"/>
    </location>
</feature>
<name>A0A9W4FFM8_9MYCO</name>
<dbReference type="PANTHER" id="PTHR43884:SF20">
    <property type="entry name" value="ACYL-COA DEHYDROGENASE FADE28"/>
    <property type="match status" value="1"/>
</dbReference>
<dbReference type="Gene3D" id="1.20.140.10">
    <property type="entry name" value="Butyryl-CoA Dehydrogenase, subunit A, domain 3"/>
    <property type="match status" value="1"/>
</dbReference>
<keyword evidence="4 6" id="KW-0274">FAD</keyword>
<dbReference type="SUPFAM" id="SSF47203">
    <property type="entry name" value="Acyl-CoA dehydrogenase C-terminal domain-like"/>
    <property type="match status" value="1"/>
</dbReference>
<keyword evidence="5 6" id="KW-0560">Oxidoreductase</keyword>
<organism evidence="10 11">
    <name type="scientific">Mycobacterium gallinarum</name>
    <dbReference type="NCBI Taxonomy" id="39689"/>
    <lineage>
        <taxon>Bacteria</taxon>
        <taxon>Bacillati</taxon>
        <taxon>Actinomycetota</taxon>
        <taxon>Actinomycetes</taxon>
        <taxon>Mycobacteriales</taxon>
        <taxon>Mycobacteriaceae</taxon>
        <taxon>Mycobacterium</taxon>
    </lineage>
</organism>
<evidence type="ECO:0000256" key="1">
    <source>
        <dbReference type="ARBA" id="ARBA00001974"/>
    </source>
</evidence>
<evidence type="ECO:0000256" key="6">
    <source>
        <dbReference type="RuleBase" id="RU362125"/>
    </source>
</evidence>
<dbReference type="GO" id="GO:0050660">
    <property type="term" value="F:flavin adenine dinucleotide binding"/>
    <property type="evidence" value="ECO:0007669"/>
    <property type="project" value="InterPro"/>
</dbReference>
<comment type="cofactor">
    <cofactor evidence="1 6">
        <name>FAD</name>
        <dbReference type="ChEBI" id="CHEBI:57692"/>
    </cofactor>
</comment>
<dbReference type="AlphaFoldDB" id="A0A9W4FFM8"/>
<dbReference type="RefSeq" id="WP_163730330.1">
    <property type="nucleotide sequence ID" value="NZ_AP022601.1"/>
</dbReference>